<dbReference type="Pfam" id="PF00158">
    <property type="entry name" value="Sigma54_activat"/>
    <property type="match status" value="1"/>
</dbReference>
<dbReference type="SUPFAM" id="SSF159800">
    <property type="entry name" value="PrpR receptor domain-like"/>
    <property type="match status" value="1"/>
</dbReference>
<keyword evidence="8" id="KW-1185">Reference proteome</keyword>
<keyword evidence="1" id="KW-0547">Nucleotide-binding</keyword>
<dbReference type="InterPro" id="IPR058031">
    <property type="entry name" value="AAA_lid_NorR"/>
</dbReference>
<name>A0ABR5AFU6_9BACL</name>
<sequence length="613" mass="69167">MKINVLAIAPYIGLRDLLMEMVREETAIRMDVEVADLQEALPLVQLAEERGYNMVVSRGGTASLIRQHTSLPVVDIPVSGYDILRVLTLVRKTNSKVAIIGFPNICKAVSEVSSLLEFDIPTFSIGDPAEVKGALEQAFQSDVKIVLGDVVTVRAAQEMGYHGILITSGRESVSDMFREVRRVFDVYRQGQAKVEFYREMMDSDSRAIFALDRHKNVMYLNHAAGNMIGGKTEDDVSGKGIQLFFPILYKLIQQLEETPDAKDLQQFLHVNDRQYKASVMARGNASHFHYLVSLDSVERWRNERRFAAYIPSRLVTFNQLVGSSSVLKKTISRSLKYAETDRNVWISGEKGTGKSAFAQAIHSASKRHGQGFYMIPCGEIAEQELDALLKGTAEELALPETGFAGTIYLNNADRLDRASQDKWLKVIRQYKSIRFLASSSTTLNRLKSRADYNQDLIAALSELHITVPPLRERMEDLDEIIRVSIASYNSQSGKQIVGFRDAAMDELMQYHWTGNLRELENAVHEMLILTKGNYVEHKDAALVLQRYKQSADLHAAAAFAPIDLRGSLEEIERRIIMHVLQEEGMNQSKTCKRLGINRTTLWRKMNKTLNNET</sequence>
<evidence type="ECO:0000256" key="3">
    <source>
        <dbReference type="ARBA" id="ARBA00023015"/>
    </source>
</evidence>
<dbReference type="RefSeq" id="WP_041048791.1">
    <property type="nucleotide sequence ID" value="NZ_JXAK01000030.1"/>
</dbReference>
<dbReference type="Pfam" id="PF02954">
    <property type="entry name" value="HTH_8"/>
    <property type="match status" value="1"/>
</dbReference>
<proteinExistence type="predicted"/>
<keyword evidence="3" id="KW-0805">Transcription regulation</keyword>
<protein>
    <recommendedName>
        <fullName evidence="9">Sigma-54-dependent Fis family transcriptional regulator</fullName>
    </recommendedName>
</protein>
<evidence type="ECO:0000259" key="5">
    <source>
        <dbReference type="PROSITE" id="PS50045"/>
    </source>
</evidence>
<dbReference type="Gene3D" id="3.40.50.10660">
    <property type="entry name" value="PrpR receptor domain-like"/>
    <property type="match status" value="1"/>
</dbReference>
<gene>
    <name evidence="7" type="ORF">SD70_17320</name>
</gene>
<accession>A0ABR5AFU6</accession>
<dbReference type="EMBL" id="JXAK01000030">
    <property type="protein sequence ID" value="KIL39830.1"/>
    <property type="molecule type" value="Genomic_DNA"/>
</dbReference>
<dbReference type="Gene3D" id="1.10.8.60">
    <property type="match status" value="1"/>
</dbReference>
<dbReference type="SUPFAM" id="SSF55785">
    <property type="entry name" value="PYP-like sensor domain (PAS domain)"/>
    <property type="match status" value="1"/>
</dbReference>
<evidence type="ECO:0000256" key="1">
    <source>
        <dbReference type="ARBA" id="ARBA00022741"/>
    </source>
</evidence>
<dbReference type="Pfam" id="PF25601">
    <property type="entry name" value="AAA_lid_14"/>
    <property type="match status" value="1"/>
</dbReference>
<dbReference type="InterPro" id="IPR002078">
    <property type="entry name" value="Sigma_54_int"/>
</dbReference>
<dbReference type="Gene3D" id="3.40.50.300">
    <property type="entry name" value="P-loop containing nucleotide triphosphate hydrolases"/>
    <property type="match status" value="1"/>
</dbReference>
<evidence type="ECO:0000256" key="4">
    <source>
        <dbReference type="ARBA" id="ARBA00023163"/>
    </source>
</evidence>
<evidence type="ECO:0000313" key="7">
    <source>
        <dbReference type="EMBL" id="KIL39830.1"/>
    </source>
</evidence>
<evidence type="ECO:0000256" key="2">
    <source>
        <dbReference type="ARBA" id="ARBA00022840"/>
    </source>
</evidence>
<dbReference type="CDD" id="cd00009">
    <property type="entry name" value="AAA"/>
    <property type="match status" value="1"/>
</dbReference>
<comment type="caution">
    <text evidence="7">The sequence shown here is derived from an EMBL/GenBank/DDBJ whole genome shotgun (WGS) entry which is preliminary data.</text>
</comment>
<dbReference type="Pfam" id="PF06506">
    <property type="entry name" value="PrpR_N"/>
    <property type="match status" value="1"/>
</dbReference>
<evidence type="ECO:0000259" key="6">
    <source>
        <dbReference type="PROSITE" id="PS50112"/>
    </source>
</evidence>
<feature type="domain" description="PAS" evidence="6">
    <location>
        <begin position="193"/>
        <end position="234"/>
    </location>
</feature>
<feature type="domain" description="Sigma-54 factor interaction" evidence="5">
    <location>
        <begin position="320"/>
        <end position="528"/>
    </location>
</feature>
<dbReference type="PANTHER" id="PTHR32071">
    <property type="entry name" value="TRANSCRIPTIONAL REGULATORY PROTEIN"/>
    <property type="match status" value="1"/>
</dbReference>
<keyword evidence="2" id="KW-0067">ATP-binding</keyword>
<dbReference type="PROSITE" id="PS50045">
    <property type="entry name" value="SIGMA54_INTERACT_4"/>
    <property type="match status" value="1"/>
</dbReference>
<dbReference type="Gene3D" id="3.30.450.20">
    <property type="entry name" value="PAS domain"/>
    <property type="match status" value="1"/>
</dbReference>
<dbReference type="Gene3D" id="1.10.10.60">
    <property type="entry name" value="Homeodomain-like"/>
    <property type="match status" value="1"/>
</dbReference>
<dbReference type="InterPro" id="IPR027417">
    <property type="entry name" value="P-loop_NTPase"/>
</dbReference>
<dbReference type="InterPro" id="IPR002197">
    <property type="entry name" value="HTH_Fis"/>
</dbReference>
<evidence type="ECO:0008006" key="9">
    <source>
        <dbReference type="Google" id="ProtNLM"/>
    </source>
</evidence>
<dbReference type="Gene3D" id="3.40.50.2300">
    <property type="match status" value="1"/>
</dbReference>
<dbReference type="InterPro" id="IPR009057">
    <property type="entry name" value="Homeodomain-like_sf"/>
</dbReference>
<reference evidence="7 8" key="1">
    <citation type="submission" date="2014-12" db="EMBL/GenBank/DDBJ databases">
        <title>Draft genome sequence of Paenibacillus kamchatkensis strain B-2647.</title>
        <authorList>
            <person name="Karlyshev A.V."/>
            <person name="Kudryashova E.B."/>
        </authorList>
    </citation>
    <scope>NUCLEOTIDE SEQUENCE [LARGE SCALE GENOMIC DNA]</scope>
    <source>
        <strain evidence="7 8">VKM B-2647</strain>
    </source>
</reference>
<dbReference type="SUPFAM" id="SSF52540">
    <property type="entry name" value="P-loop containing nucleoside triphosphate hydrolases"/>
    <property type="match status" value="1"/>
</dbReference>
<dbReference type="Proteomes" id="UP000031967">
    <property type="component" value="Unassembled WGS sequence"/>
</dbReference>
<dbReference type="InterPro" id="IPR000014">
    <property type="entry name" value="PAS"/>
</dbReference>
<evidence type="ECO:0000313" key="8">
    <source>
        <dbReference type="Proteomes" id="UP000031967"/>
    </source>
</evidence>
<dbReference type="SMART" id="SM00091">
    <property type="entry name" value="PAS"/>
    <property type="match status" value="1"/>
</dbReference>
<dbReference type="InterPro" id="IPR035965">
    <property type="entry name" value="PAS-like_dom_sf"/>
</dbReference>
<dbReference type="SUPFAM" id="SSF46689">
    <property type="entry name" value="Homeodomain-like"/>
    <property type="match status" value="1"/>
</dbReference>
<organism evidence="7 8">
    <name type="scientific">Gordoniibacillus kamchatkensis</name>
    <dbReference type="NCBI Taxonomy" id="1590651"/>
    <lineage>
        <taxon>Bacteria</taxon>
        <taxon>Bacillati</taxon>
        <taxon>Bacillota</taxon>
        <taxon>Bacilli</taxon>
        <taxon>Bacillales</taxon>
        <taxon>Paenibacillaceae</taxon>
        <taxon>Gordoniibacillus</taxon>
    </lineage>
</organism>
<dbReference type="PROSITE" id="PS50112">
    <property type="entry name" value="PAS"/>
    <property type="match status" value="1"/>
</dbReference>
<keyword evidence="4" id="KW-0804">Transcription</keyword>
<dbReference type="InterPro" id="IPR010524">
    <property type="entry name" value="Sig_transdc_resp-reg_PrpR_N"/>
</dbReference>